<evidence type="ECO:0000313" key="1">
    <source>
        <dbReference type="EMBL" id="MBB3048939.1"/>
    </source>
</evidence>
<accession>A0A7W4W7M9</accession>
<sequence length="112" mass="12937">MAELQALADDTRCEVEELRADYVAAGWIVEPLLNEHFAAQHIILHRKLNAVATMILSKPEQINCDSEGPDMPQSHQQWLTENFYGGWIANELSAELGFDHTTVDYRKYRHRR</sequence>
<dbReference type="EMBL" id="JACHWY010000004">
    <property type="protein sequence ID" value="MBB3048939.1"/>
    <property type="molecule type" value="Genomic_DNA"/>
</dbReference>
<protein>
    <submittedName>
        <fullName evidence="1">Uncharacterized protein</fullName>
    </submittedName>
</protein>
<gene>
    <name evidence="1" type="ORF">FHR99_003213</name>
</gene>
<dbReference type="RefSeq" id="WP_183411733.1">
    <property type="nucleotide sequence ID" value="NZ_JACHWY010000004.1"/>
</dbReference>
<reference evidence="1 2" key="1">
    <citation type="submission" date="2020-08" db="EMBL/GenBank/DDBJ databases">
        <title>Genomic Encyclopedia of Type Strains, Phase III (KMG-III): the genomes of soil and plant-associated and newly described type strains.</title>
        <authorList>
            <person name="Whitman W."/>
        </authorList>
    </citation>
    <scope>NUCLEOTIDE SEQUENCE [LARGE SCALE GENOMIC DNA]</scope>
    <source>
        <strain evidence="1 2">CECT 8654</strain>
    </source>
</reference>
<dbReference type="AlphaFoldDB" id="A0A7W4W7M9"/>
<name>A0A7W4W7M9_9GAMM</name>
<keyword evidence="2" id="KW-1185">Reference proteome</keyword>
<organism evidence="1 2">
    <name type="scientific">Litorivivens lipolytica</name>
    <dbReference type="NCBI Taxonomy" id="1524264"/>
    <lineage>
        <taxon>Bacteria</taxon>
        <taxon>Pseudomonadati</taxon>
        <taxon>Pseudomonadota</taxon>
        <taxon>Gammaproteobacteria</taxon>
        <taxon>Litorivivens</taxon>
    </lineage>
</organism>
<proteinExistence type="predicted"/>
<evidence type="ECO:0000313" key="2">
    <source>
        <dbReference type="Proteomes" id="UP000537130"/>
    </source>
</evidence>
<dbReference type="Proteomes" id="UP000537130">
    <property type="component" value="Unassembled WGS sequence"/>
</dbReference>
<comment type="caution">
    <text evidence="1">The sequence shown here is derived from an EMBL/GenBank/DDBJ whole genome shotgun (WGS) entry which is preliminary data.</text>
</comment>